<dbReference type="InterPro" id="IPR038078">
    <property type="entry name" value="PhoU-like_sf"/>
</dbReference>
<evidence type="ECO:0000256" key="4">
    <source>
        <dbReference type="ARBA" id="ARBA00022989"/>
    </source>
</evidence>
<evidence type="ECO:0000256" key="2">
    <source>
        <dbReference type="ARBA" id="ARBA00022475"/>
    </source>
</evidence>
<name>A0ABN5FIG2_9PROT</name>
<dbReference type="Gene3D" id="1.20.58.220">
    <property type="entry name" value="Phosphate transport system protein phou homolog 2, domain 2"/>
    <property type="match status" value="1"/>
</dbReference>
<feature type="transmembrane region" description="Helical" evidence="6">
    <location>
        <begin position="163"/>
        <end position="180"/>
    </location>
</feature>
<sequence>MQGKSALRLLVLSGLMLVALLVVAPMGHVWAAVQAVAGTAAAVENGTVDGTPELHTGWMMIQLFGGLALFLYGMDHLAGALRVLAGSKLRLFLGKMTRNRFVAVISGAVITALLQSSSVTTVLVVGFVSAGLMTLSQSIAVIMGANVGSTLTAQIIAFRVDEIAQILIAVGFAAMFFIRIERWAQIGRAVLGLGLLFFGMGMMGAAMEPLRHYDPFIAAMAQMTNPVLGIAIAALFTALVQSSAATTGIVIVLAGQGLLGLDAGIALIFGANIGTCVTALLGTIGKNRDALRTAVAHVSFNVIGVLIWLPLIPLLAEIVRDITPSHAGAGGADIARQIANAHSIFNILNVILMVGFVPVMARMIKRLVPDRKETENIADMRPKYLNDDMIHTPAAALVVMKQEVLHMGEIVRGMAKQGHHCLVHHDPRHLQGIAEQDDGVDALQEAIVAYAVRLRHEDASPTDRARLEELVAVANNLEAIGDIVSEELVDLLTRLTRLGREPDSETTDGLLSLYRDAETALQASLRALEDEDAPRAEALIAGKAAFSARLDQLQLAIAEKVGTSAEDVKLYRLEISVIERIHRLFTRTRRIARNSLHLAHNTASLSGPAATSSAEAAE</sequence>
<feature type="transmembrane region" description="Helical" evidence="6">
    <location>
        <begin position="259"/>
        <end position="282"/>
    </location>
</feature>
<dbReference type="PANTHER" id="PTHR10010:SF46">
    <property type="entry name" value="SODIUM-DEPENDENT PHOSPHATE TRANSPORT PROTEIN 2B"/>
    <property type="match status" value="1"/>
</dbReference>
<dbReference type="EMBL" id="CP024199">
    <property type="protein sequence ID" value="AUG53391.1"/>
    <property type="molecule type" value="Genomic_DNA"/>
</dbReference>
<evidence type="ECO:0000259" key="7">
    <source>
        <dbReference type="Pfam" id="PF01895"/>
    </source>
</evidence>
<proteinExistence type="predicted"/>
<keyword evidence="3 6" id="KW-0812">Transmembrane</keyword>
<dbReference type="InterPro" id="IPR026022">
    <property type="entry name" value="PhoU_dom"/>
</dbReference>
<dbReference type="PANTHER" id="PTHR10010">
    <property type="entry name" value="SOLUTE CARRIER FAMILY 34 SODIUM PHOSPHATE , MEMBER 2-RELATED"/>
    <property type="match status" value="1"/>
</dbReference>
<dbReference type="SUPFAM" id="SSF109755">
    <property type="entry name" value="PhoU-like"/>
    <property type="match status" value="1"/>
</dbReference>
<dbReference type="Pfam" id="PF02690">
    <property type="entry name" value="Na_Pi_cotrans"/>
    <property type="match status" value="2"/>
</dbReference>
<feature type="transmembrane region" description="Helical" evidence="6">
    <location>
        <begin position="186"/>
        <end position="206"/>
    </location>
</feature>
<feature type="transmembrane region" description="Helical" evidence="6">
    <location>
        <begin position="58"/>
        <end position="81"/>
    </location>
</feature>
<dbReference type="InterPro" id="IPR003841">
    <property type="entry name" value="Na/Pi_transpt"/>
</dbReference>
<evidence type="ECO:0000256" key="1">
    <source>
        <dbReference type="ARBA" id="ARBA00004651"/>
    </source>
</evidence>
<dbReference type="InterPro" id="IPR004633">
    <property type="entry name" value="NaPi_cotrn-rel/YqeW-like"/>
</dbReference>
<keyword evidence="9" id="KW-1185">Reference proteome</keyword>
<evidence type="ECO:0000313" key="9">
    <source>
        <dbReference type="Proteomes" id="UP000233458"/>
    </source>
</evidence>
<evidence type="ECO:0000313" key="8">
    <source>
        <dbReference type="EMBL" id="AUG53391.1"/>
    </source>
</evidence>
<dbReference type="NCBIfam" id="TIGR00704">
    <property type="entry name" value="NaPi_cotrn_rel"/>
    <property type="match status" value="1"/>
</dbReference>
<accession>A0ABN5FIG2</accession>
<feature type="transmembrane region" description="Helical" evidence="6">
    <location>
        <begin position="294"/>
        <end position="316"/>
    </location>
</feature>
<protein>
    <submittedName>
        <fullName evidence="8">Na/Pi cotransporter</fullName>
    </submittedName>
</protein>
<organism evidence="8 9">
    <name type="scientific">Thalassospira marina</name>
    <dbReference type="NCBI Taxonomy" id="2048283"/>
    <lineage>
        <taxon>Bacteria</taxon>
        <taxon>Pseudomonadati</taxon>
        <taxon>Pseudomonadota</taxon>
        <taxon>Alphaproteobacteria</taxon>
        <taxon>Rhodospirillales</taxon>
        <taxon>Thalassospiraceae</taxon>
        <taxon>Thalassospira</taxon>
    </lineage>
</organism>
<dbReference type="RefSeq" id="WP_101284986.1">
    <property type="nucleotide sequence ID" value="NZ_CP024199.1"/>
</dbReference>
<evidence type="ECO:0000256" key="5">
    <source>
        <dbReference type="ARBA" id="ARBA00023136"/>
    </source>
</evidence>
<feature type="transmembrane region" description="Helical" evidence="6">
    <location>
        <begin position="344"/>
        <end position="364"/>
    </location>
</feature>
<dbReference type="NCBIfam" id="NF037997">
    <property type="entry name" value="Na_Pi_symport"/>
    <property type="match status" value="1"/>
</dbReference>
<comment type="subcellular location">
    <subcellularLocation>
        <location evidence="1">Cell membrane</location>
        <topology evidence="1">Multi-pass membrane protein</topology>
    </subcellularLocation>
</comment>
<gene>
    <name evidence="8" type="ORF">CSC3H3_12220</name>
</gene>
<dbReference type="Proteomes" id="UP000233458">
    <property type="component" value="Chromosome"/>
</dbReference>
<evidence type="ECO:0000256" key="3">
    <source>
        <dbReference type="ARBA" id="ARBA00022692"/>
    </source>
</evidence>
<evidence type="ECO:0000256" key="6">
    <source>
        <dbReference type="SAM" id="Phobius"/>
    </source>
</evidence>
<feature type="transmembrane region" description="Helical" evidence="6">
    <location>
        <begin position="101"/>
        <end position="129"/>
    </location>
</feature>
<keyword evidence="2" id="KW-1003">Cell membrane</keyword>
<dbReference type="Pfam" id="PF01895">
    <property type="entry name" value="PhoU"/>
    <property type="match status" value="1"/>
</dbReference>
<feature type="transmembrane region" description="Helical" evidence="6">
    <location>
        <begin position="135"/>
        <end position="156"/>
    </location>
</feature>
<keyword evidence="4 6" id="KW-1133">Transmembrane helix</keyword>
<keyword evidence="5 6" id="KW-0472">Membrane</keyword>
<feature type="domain" description="PhoU" evidence="7">
    <location>
        <begin position="405"/>
        <end position="484"/>
    </location>
</feature>
<reference evidence="8 9" key="1">
    <citation type="submission" date="2017-10" db="EMBL/GenBank/DDBJ databases">
        <title>Biodiversity and function of Thalassospira species in the particle-attached aromatic-hydrocarbon-degrading consortia from the surface seawater of the China South Sea.</title>
        <authorList>
            <person name="Dong C."/>
            <person name="Liu R."/>
            <person name="Shao Z."/>
        </authorList>
    </citation>
    <scope>NUCLEOTIDE SEQUENCE [LARGE SCALE GENOMIC DNA]</scope>
    <source>
        <strain evidence="8 9">CSC3H3</strain>
    </source>
</reference>
<feature type="transmembrane region" description="Helical" evidence="6">
    <location>
        <begin position="227"/>
        <end position="253"/>
    </location>
</feature>